<gene>
    <name evidence="1" type="ORF">P153DRAFT_387342</name>
</gene>
<keyword evidence="2" id="KW-1185">Reference proteome</keyword>
<accession>A0A6A6A704</accession>
<dbReference type="OrthoDB" id="3792931at2759"/>
<dbReference type="EMBL" id="ML977510">
    <property type="protein sequence ID" value="KAF2127600.1"/>
    <property type="molecule type" value="Genomic_DNA"/>
</dbReference>
<sequence>MNALPQELIDVVFASLLEYDFPITSRFAILSTTSRSTILSARQVQRRFFSSKTLQALFVSVLEDTPFVWYAHRIPKLEEISRSAYAERMKTLSICGMDFDLAGNIVSIPGKGAQVWRDRFDKDSGCCLAKYFGEILQRFPQLRHLRYYPMSPKCVDGSWADRTVSVAPRAVSMTRSADFEPSISGYPPLVEAERTWRDAHAENGWLFNNVLHGASESGLPIESLTIPLFGNRAFYFAIPDEIWSFSKTITRLSLTLTSYGAARPLPRWLHVMTNLEFLEIALSRTPNDIWERSPFYHNHPLLPGDNVRADNIKLRLPKVREFRLMSDNQRSFSEHQLLLTLILFPNLRRLGFAHILISEGSWSGLLSQIESINLERLWLLDPRHIYTDGFGGPAGDFLMLKYEEDQYLRSAAQEVHLIDSESLWTADEPPPKTRDFEYPGFAIFEQD</sequence>
<name>A0A6A6A704_9PLEO</name>
<dbReference type="GeneID" id="54411071"/>
<dbReference type="AlphaFoldDB" id="A0A6A6A704"/>
<dbReference type="RefSeq" id="XP_033521989.1">
    <property type="nucleotide sequence ID" value="XM_033670639.1"/>
</dbReference>
<protein>
    <submittedName>
        <fullName evidence="1">Uncharacterized protein</fullName>
    </submittedName>
</protein>
<evidence type="ECO:0000313" key="1">
    <source>
        <dbReference type="EMBL" id="KAF2127600.1"/>
    </source>
</evidence>
<evidence type="ECO:0000313" key="2">
    <source>
        <dbReference type="Proteomes" id="UP000799771"/>
    </source>
</evidence>
<proteinExistence type="predicted"/>
<reference evidence="1" key="1">
    <citation type="journal article" date="2020" name="Stud. Mycol.">
        <title>101 Dothideomycetes genomes: a test case for predicting lifestyles and emergence of pathogens.</title>
        <authorList>
            <person name="Haridas S."/>
            <person name="Albert R."/>
            <person name="Binder M."/>
            <person name="Bloem J."/>
            <person name="Labutti K."/>
            <person name="Salamov A."/>
            <person name="Andreopoulos B."/>
            <person name="Baker S."/>
            <person name="Barry K."/>
            <person name="Bills G."/>
            <person name="Bluhm B."/>
            <person name="Cannon C."/>
            <person name="Castanera R."/>
            <person name="Culley D."/>
            <person name="Daum C."/>
            <person name="Ezra D."/>
            <person name="Gonzalez J."/>
            <person name="Henrissat B."/>
            <person name="Kuo A."/>
            <person name="Liang C."/>
            <person name="Lipzen A."/>
            <person name="Lutzoni F."/>
            <person name="Magnuson J."/>
            <person name="Mondo S."/>
            <person name="Nolan M."/>
            <person name="Ohm R."/>
            <person name="Pangilinan J."/>
            <person name="Park H.-J."/>
            <person name="Ramirez L."/>
            <person name="Alfaro M."/>
            <person name="Sun H."/>
            <person name="Tritt A."/>
            <person name="Yoshinaga Y."/>
            <person name="Zwiers L.-H."/>
            <person name="Turgeon B."/>
            <person name="Goodwin S."/>
            <person name="Spatafora J."/>
            <person name="Crous P."/>
            <person name="Grigoriev I."/>
        </authorList>
    </citation>
    <scope>NUCLEOTIDE SEQUENCE</scope>
    <source>
        <strain evidence="1">CBS 119687</strain>
    </source>
</reference>
<dbReference type="Proteomes" id="UP000799771">
    <property type="component" value="Unassembled WGS sequence"/>
</dbReference>
<organism evidence="1 2">
    <name type="scientific">Dothidotthia symphoricarpi CBS 119687</name>
    <dbReference type="NCBI Taxonomy" id="1392245"/>
    <lineage>
        <taxon>Eukaryota</taxon>
        <taxon>Fungi</taxon>
        <taxon>Dikarya</taxon>
        <taxon>Ascomycota</taxon>
        <taxon>Pezizomycotina</taxon>
        <taxon>Dothideomycetes</taxon>
        <taxon>Pleosporomycetidae</taxon>
        <taxon>Pleosporales</taxon>
        <taxon>Dothidotthiaceae</taxon>
        <taxon>Dothidotthia</taxon>
    </lineage>
</organism>